<dbReference type="AlphaFoldDB" id="A0A943I5J6"/>
<accession>A0A943I5J6</accession>
<dbReference type="Proteomes" id="UP000751224">
    <property type="component" value="Unassembled WGS sequence"/>
</dbReference>
<evidence type="ECO:0000313" key="1">
    <source>
        <dbReference type="EMBL" id="MBS5587244.1"/>
    </source>
</evidence>
<dbReference type="InterPro" id="IPR038449">
    <property type="entry name" value="SirA_sf"/>
</dbReference>
<gene>
    <name evidence="1" type="primary">sirA</name>
    <name evidence="1" type="ORF">KHX14_00285</name>
</gene>
<evidence type="ECO:0000313" key="2">
    <source>
        <dbReference type="Proteomes" id="UP000751224"/>
    </source>
</evidence>
<comment type="caution">
    <text evidence="1">The sequence shown here is derived from an EMBL/GenBank/DDBJ whole genome shotgun (WGS) entry which is preliminary data.</text>
</comment>
<organism evidence="1 2">
    <name type="scientific">Thomasclavelia spiroformis</name>
    <dbReference type="NCBI Taxonomy" id="29348"/>
    <lineage>
        <taxon>Bacteria</taxon>
        <taxon>Bacillati</taxon>
        <taxon>Bacillota</taxon>
        <taxon>Erysipelotrichia</taxon>
        <taxon>Erysipelotrichales</taxon>
        <taxon>Coprobacillaceae</taxon>
        <taxon>Thomasclavelia</taxon>
    </lineage>
</organism>
<proteinExistence type="predicted"/>
<dbReference type="Gene3D" id="3.30.310.250">
    <property type="entry name" value="Sporulation inhibitor of replication protein SirA"/>
    <property type="match status" value="1"/>
</dbReference>
<protein>
    <submittedName>
        <fullName evidence="1">Sporulation inhibitor of replication protein SirA</fullName>
    </submittedName>
</protein>
<reference evidence="1" key="1">
    <citation type="submission" date="2021-02" db="EMBL/GenBank/DDBJ databases">
        <title>Infant gut strain persistence is associated with maternal origin, phylogeny, and functional potential including surface adhesion and iron acquisition.</title>
        <authorList>
            <person name="Lou Y.C."/>
        </authorList>
    </citation>
    <scope>NUCLEOTIDE SEQUENCE</scope>
    <source>
        <strain evidence="1">L3_108_000G1_dasL3_108_000G1_metabat.metabat.11</strain>
    </source>
</reference>
<sequence length="130" mass="15821">MVIEMNTYKIYKLNQNVKDLLEQYPEIKEKIITLQPKNVYFTKQLEYLFENNEGVSDFIEYKLKQRNDYLRNKNIHIIKNELTKEIMRCEVFDYYIVIEASKKSNIFLDILYQISKSYVIMDEQVRSLEV</sequence>
<dbReference type="EMBL" id="JAGZCC010000001">
    <property type="protein sequence ID" value="MBS5587244.1"/>
    <property type="molecule type" value="Genomic_DNA"/>
</dbReference>
<name>A0A943I5J6_9FIRM</name>